<feature type="compositionally biased region" description="Basic and acidic residues" evidence="1">
    <location>
        <begin position="394"/>
        <end position="420"/>
    </location>
</feature>
<accession>A0A8X7S1Q8</accession>
<proteinExistence type="predicted"/>
<evidence type="ECO:0000313" key="3">
    <source>
        <dbReference type="Proteomes" id="UP000886595"/>
    </source>
</evidence>
<dbReference type="AlphaFoldDB" id="A0A8X7S1Q8"/>
<reference evidence="2 3" key="1">
    <citation type="submission" date="2020-02" db="EMBL/GenBank/DDBJ databases">
        <authorList>
            <person name="Ma Q."/>
            <person name="Huang Y."/>
            <person name="Song X."/>
            <person name="Pei D."/>
        </authorList>
    </citation>
    <scope>NUCLEOTIDE SEQUENCE [LARGE SCALE GENOMIC DNA]</scope>
    <source>
        <strain evidence="2">Sxm20200214</strain>
        <tissue evidence="2">Leaf</tissue>
    </source>
</reference>
<feature type="region of interest" description="Disordered" evidence="1">
    <location>
        <begin position="384"/>
        <end position="420"/>
    </location>
</feature>
<sequence length="420" mass="46474">MSVAPTYLLSLLLREIDKVAYSSIVREASHPFASYAVRGSDCSPCLSPLGSTGADDGSPSVLEGFIIQTDDESQSGSKSQIRHDSFQLPRTTAESASLIEQIRKSACRTTPSLHLTKTFKFNGKLNLDQSVSTELLDVMFFSQNLEGSSVFDNMEINHDYTGNMYTDCVSFSGASSSADARNLPASPTGKLWYRSFQNQTPELPCISEEDENIDEEPENLCANTPKSMSSEKRGSSVPDLPCITEENENIDEMSEAVNEVSDSEREDVSPERKPIAHVIEGPKQFLPSVSKAELPVDRQSLDSVNTTFSFSATCNNSVKSKAGRQKGGSRRFAGKGKENQGGAGAGRNVRDNQKKNLGTTTLFPTSRRSFHLFSSKTSTCTNYRKKMTEDEERSNEAWAERQEQENLRKLEMEKKKKEEE</sequence>
<dbReference type="EMBL" id="JAAMPC010000008">
    <property type="protein sequence ID" value="KAG2299468.1"/>
    <property type="molecule type" value="Genomic_DNA"/>
</dbReference>
<name>A0A8X7S1Q8_BRACI</name>
<comment type="caution">
    <text evidence="2">The sequence shown here is derived from an EMBL/GenBank/DDBJ whole genome shotgun (WGS) entry which is preliminary data.</text>
</comment>
<keyword evidence="3" id="KW-1185">Reference proteome</keyword>
<dbReference type="OrthoDB" id="681218at2759"/>
<feature type="compositionally biased region" description="Basic residues" evidence="1">
    <location>
        <begin position="321"/>
        <end position="334"/>
    </location>
</feature>
<dbReference type="Proteomes" id="UP000886595">
    <property type="component" value="Unassembled WGS sequence"/>
</dbReference>
<feature type="region of interest" description="Disordered" evidence="1">
    <location>
        <begin position="315"/>
        <end position="363"/>
    </location>
</feature>
<evidence type="ECO:0000256" key="1">
    <source>
        <dbReference type="SAM" id="MobiDB-lite"/>
    </source>
</evidence>
<evidence type="ECO:0000313" key="2">
    <source>
        <dbReference type="EMBL" id="KAG2299468.1"/>
    </source>
</evidence>
<organism evidence="2 3">
    <name type="scientific">Brassica carinata</name>
    <name type="common">Ethiopian mustard</name>
    <name type="synonym">Abyssinian cabbage</name>
    <dbReference type="NCBI Taxonomy" id="52824"/>
    <lineage>
        <taxon>Eukaryota</taxon>
        <taxon>Viridiplantae</taxon>
        <taxon>Streptophyta</taxon>
        <taxon>Embryophyta</taxon>
        <taxon>Tracheophyta</taxon>
        <taxon>Spermatophyta</taxon>
        <taxon>Magnoliopsida</taxon>
        <taxon>eudicotyledons</taxon>
        <taxon>Gunneridae</taxon>
        <taxon>Pentapetalae</taxon>
        <taxon>rosids</taxon>
        <taxon>malvids</taxon>
        <taxon>Brassicales</taxon>
        <taxon>Brassicaceae</taxon>
        <taxon>Brassiceae</taxon>
        <taxon>Brassica</taxon>
    </lineage>
</organism>
<protein>
    <submittedName>
        <fullName evidence="2">Uncharacterized protein</fullName>
    </submittedName>
</protein>
<gene>
    <name evidence="2" type="ORF">Bca52824_035940</name>
</gene>